<protein>
    <recommendedName>
        <fullName evidence="1">site-specific DNA-methyltransferase (adenine-specific)</fullName>
        <ecNumber evidence="1">2.1.1.72</ecNumber>
    </recommendedName>
</protein>
<dbReference type="Proteomes" id="UP000252795">
    <property type="component" value="Unassembled WGS sequence"/>
</dbReference>
<evidence type="ECO:0000313" key="7">
    <source>
        <dbReference type="Proteomes" id="UP000252795"/>
    </source>
</evidence>
<dbReference type="EMBL" id="QNSA01000018">
    <property type="protein sequence ID" value="RBP68627.1"/>
    <property type="molecule type" value="Genomic_DNA"/>
</dbReference>
<dbReference type="GO" id="GO:0009007">
    <property type="term" value="F:site-specific DNA-methyltransferase (adenine-specific) activity"/>
    <property type="evidence" value="ECO:0007669"/>
    <property type="project" value="UniProtKB-EC"/>
</dbReference>
<evidence type="ECO:0000256" key="4">
    <source>
        <dbReference type="ARBA" id="ARBA00047942"/>
    </source>
</evidence>
<evidence type="ECO:0000313" key="6">
    <source>
        <dbReference type="EMBL" id="RCW29985.1"/>
    </source>
</evidence>
<reference evidence="6 7" key="1">
    <citation type="submission" date="2018-07" db="EMBL/GenBank/DDBJ databases">
        <title>Freshwater and sediment microbial communities from various areas in North America, analyzing microbe dynamics in response to fracking.</title>
        <authorList>
            <person name="Lamendella R."/>
        </authorList>
    </citation>
    <scope>NUCLEOTIDE SEQUENCE [LARGE SCALE GENOMIC DNA]</scope>
    <source>
        <strain evidence="6 7">114E</strain>
        <strain evidence="5 8">114E_o</strain>
    </source>
</reference>
<dbReference type="Proteomes" id="UP000253065">
    <property type="component" value="Unassembled WGS sequence"/>
</dbReference>
<dbReference type="PANTHER" id="PTHR33841">
    <property type="entry name" value="DNA METHYLTRANSFERASE YEEA-RELATED"/>
    <property type="match status" value="1"/>
</dbReference>
<dbReference type="InterPro" id="IPR029063">
    <property type="entry name" value="SAM-dependent_MTases_sf"/>
</dbReference>
<sequence length="1655" mass="187836">MSLDTAIKNVGDYYAAHYLADKNGFSKDIADKVKGWKEQGSQSAPRKLAGLSETYFKAKTEALNYDDPLLRVRAENDIINRWHPALLEALGYQPEPFGLVLESEQKQIPVLHRLNRHNQPWLVIAEAPFCLTDGESDEEPLEQDVIARTQYVDGLPTFQGSWEKAIALLLKQEDAPRWVMLLAGGRIYLFDAHTFAQGRYLWIDLDEAYGRRQAATFDAIAALLSDEALVPQGESDEVLHERLREGSLKSTHGVSEKLQGAVRDAIEAIANGWVEARRQNNLGYRQLSEREDPLPNGSREITAEQLRHDALIYVYRLLFCFYAEARGGELGILPINDDVYRLGYSLESLRDLVDANEPGTTTENGTYIAEHLQRLFELIYDGFDPQRDGTEEETDENLFGQAPRQESLFGAPAGEQLSLTGSGGRRSKYTPGKVFAIQPLTATLFDPQATPLLSRVKLPNKVLYKVVRCLSLGTSRNSAKVGRINYAELGIVQLGSVYEGLLSYKGFFAKEKLIQVHQRAKNGKPMKDDSVDPKVPTWFVSADREGEFKAGEIVIENRTERTRYYPEGNFILHLNGVDRVNSASYYTPEVLTRTLVEEALKERLKDFGPEQADDILNLKICEPAMGSAAFLVEAIDQLAHHYLELKQKQLGKNIDPSNYEDELRRVRHYIAVHNVYGVDLNPVAVELGALSLWLSTIHRLKVADGDEDSQPLFQPAATPWFGLRLRAGNSLIGARRSVWKKDQLLRGKHYGKHTEIPRQLKPGEDRQPGEIYHFLVWDEDMAPAANDKLMKEHWPDECATTSTWRKQQVKTKCSVEEVARLERLSERIDELWKDYSIDRERALADTACTSSVWPTPPNSLEALRNGPTLRRQEGIKASLEAESGAFQRLKLLMDSWCSFYFWPLDQSDNLPSREAWLAAAEVLLGIGTDDLATRAMLDIQLGEEIELEALFQASEQKLPDAEHLSELVPWFGVGRTATAEQNFHHWELIFTEVLGPKVQEEVAPKGFDLIFGNPPWLKVTWSDSPLLNEFEPKLGVRGAKSADYNRARPNLICTNERKCIYRVQFEKGEGSNVYLNDVTLYPYLAGVQTNLYKNFVENSWRILSEFGISGFVHEEGVYTDSSGDKFREELFLRLCAHYQFVNKLGLFKDVKENKPFSINIYRGATGEVDFSSISNLFHPKTIAECQNKTFDYSAVPGLRSEDGKPNLAGHPARLINFDIDLLKVIKDVYDPVETSLRTRLPSIHSDFAVSVIRKIANSAQFFSELDCDNTVFFDEAYAQRDGYIEIKRDPVFLPENLNELVMVMSHITHACPYGKAPVSGNSAQVQYEELDLYEMPSSFIPSSIYQPCMKGSQISSDYQVKVPWSKLRNHSRKFTDAYRVAWRRRSQPDDTRTLICSVIPPGVAHVNNIVSVDFEDLSLVPLLAGCSASIVFDFFIKSFNKSDVWFDAVRKLPVIEGDFATLIKNRSLRLNCITESFGDLWQTTASQDICEDYWVSNNSNLENHFESSWSALNADDWSREFALISDIGRRQAVLEIDVLVALALGIKLEELITIYKHYFSTFRKYDENDEFDIFGQRLPNYVRQSPGRAEMREAKAVWDGASPITISWYSEPLDKSITRTFQPPFSHVDRIEDYRTAYRVFSERLGLTENNKEPA</sequence>
<accession>A0A368UP86</accession>
<dbReference type="PANTHER" id="PTHR33841:SF1">
    <property type="entry name" value="DNA METHYLTRANSFERASE A"/>
    <property type="match status" value="1"/>
</dbReference>
<dbReference type="SUPFAM" id="SSF53335">
    <property type="entry name" value="S-adenosyl-L-methionine-dependent methyltransferases"/>
    <property type="match status" value="1"/>
</dbReference>
<comment type="catalytic activity">
    <reaction evidence="4">
        <text>a 2'-deoxyadenosine in DNA + S-adenosyl-L-methionine = an N(6)-methyl-2'-deoxyadenosine in DNA + S-adenosyl-L-homocysteine + H(+)</text>
        <dbReference type="Rhea" id="RHEA:15197"/>
        <dbReference type="Rhea" id="RHEA-COMP:12418"/>
        <dbReference type="Rhea" id="RHEA-COMP:12419"/>
        <dbReference type="ChEBI" id="CHEBI:15378"/>
        <dbReference type="ChEBI" id="CHEBI:57856"/>
        <dbReference type="ChEBI" id="CHEBI:59789"/>
        <dbReference type="ChEBI" id="CHEBI:90615"/>
        <dbReference type="ChEBI" id="CHEBI:90616"/>
        <dbReference type="EC" id="2.1.1.72"/>
    </reaction>
</comment>
<gene>
    <name evidence="6" type="ORF">DET51_11816</name>
    <name evidence="5" type="ORF">DET64_11816</name>
</gene>
<evidence type="ECO:0000313" key="8">
    <source>
        <dbReference type="Proteomes" id="UP000253065"/>
    </source>
</evidence>
<dbReference type="PROSITE" id="PS00092">
    <property type="entry name" value="N6_MTASE"/>
    <property type="match status" value="1"/>
</dbReference>
<evidence type="ECO:0000256" key="1">
    <source>
        <dbReference type="ARBA" id="ARBA00011900"/>
    </source>
</evidence>
<dbReference type="InterPro" id="IPR002052">
    <property type="entry name" value="DNA_methylase_N6_adenine_CS"/>
</dbReference>
<dbReference type="EMBL" id="QPJB01000018">
    <property type="protein sequence ID" value="RCW29985.1"/>
    <property type="molecule type" value="Genomic_DNA"/>
</dbReference>
<dbReference type="RefSeq" id="WP_113880689.1">
    <property type="nucleotide sequence ID" value="NZ_QNSA01000018.1"/>
</dbReference>
<name>A0A368UP86_MARNT</name>
<dbReference type="EC" id="2.1.1.72" evidence="1"/>
<keyword evidence="8" id="KW-1185">Reference proteome</keyword>
<dbReference type="GO" id="GO:0032259">
    <property type="term" value="P:methylation"/>
    <property type="evidence" value="ECO:0007669"/>
    <property type="project" value="UniProtKB-KW"/>
</dbReference>
<dbReference type="Gene3D" id="3.40.50.150">
    <property type="entry name" value="Vaccinia Virus protein VP39"/>
    <property type="match status" value="2"/>
</dbReference>
<evidence type="ECO:0000256" key="2">
    <source>
        <dbReference type="ARBA" id="ARBA00022603"/>
    </source>
</evidence>
<keyword evidence="3" id="KW-0808">Transferase</keyword>
<organism evidence="6 7">
    <name type="scientific">Marinobacter nauticus</name>
    <name type="common">Marinobacter hydrocarbonoclasticus</name>
    <name type="synonym">Marinobacter aquaeolei</name>
    <dbReference type="NCBI Taxonomy" id="2743"/>
    <lineage>
        <taxon>Bacteria</taxon>
        <taxon>Pseudomonadati</taxon>
        <taxon>Pseudomonadota</taxon>
        <taxon>Gammaproteobacteria</taxon>
        <taxon>Pseudomonadales</taxon>
        <taxon>Marinobacteraceae</taxon>
        <taxon>Marinobacter</taxon>
    </lineage>
</organism>
<dbReference type="GO" id="GO:0003676">
    <property type="term" value="F:nucleic acid binding"/>
    <property type="evidence" value="ECO:0007669"/>
    <property type="project" value="InterPro"/>
</dbReference>
<proteinExistence type="predicted"/>
<evidence type="ECO:0000313" key="5">
    <source>
        <dbReference type="EMBL" id="RBP68627.1"/>
    </source>
</evidence>
<keyword evidence="2 6" id="KW-0489">Methyltransferase</keyword>
<dbReference type="InterPro" id="IPR050953">
    <property type="entry name" value="N4_N6_ade-DNA_methylase"/>
</dbReference>
<comment type="caution">
    <text evidence="6">The sequence shown here is derived from an EMBL/GenBank/DDBJ whole genome shotgun (WGS) entry which is preliminary data.</text>
</comment>
<evidence type="ECO:0000256" key="3">
    <source>
        <dbReference type="ARBA" id="ARBA00022679"/>
    </source>
</evidence>